<dbReference type="Pfam" id="PF03747">
    <property type="entry name" value="ADP_ribosyl_GH"/>
    <property type="match status" value="1"/>
</dbReference>
<accession>A0A1M6G4P3</accession>
<feature type="binding site" evidence="1">
    <location>
        <position position="215"/>
    </location>
    <ligand>
        <name>Mg(2+)</name>
        <dbReference type="ChEBI" id="CHEBI:18420"/>
        <label>1</label>
    </ligand>
</feature>
<dbReference type="GO" id="GO:0016787">
    <property type="term" value="F:hydrolase activity"/>
    <property type="evidence" value="ECO:0007669"/>
    <property type="project" value="UniProtKB-KW"/>
</dbReference>
<dbReference type="Proteomes" id="UP000184335">
    <property type="component" value="Unassembled WGS sequence"/>
</dbReference>
<dbReference type="PANTHER" id="PTHR16222">
    <property type="entry name" value="ADP-RIBOSYLGLYCOHYDROLASE"/>
    <property type="match status" value="1"/>
</dbReference>
<dbReference type="PANTHER" id="PTHR16222:SF12">
    <property type="entry name" value="ADP-RIBOSYLGLYCOHYDROLASE-RELATED"/>
    <property type="match status" value="1"/>
</dbReference>
<keyword evidence="2" id="KW-0378">Hydrolase</keyword>
<dbReference type="AlphaFoldDB" id="A0A1M6G4P3"/>
<comment type="cofactor">
    <cofactor evidence="1">
        <name>Mg(2+)</name>
        <dbReference type="ChEBI" id="CHEBI:18420"/>
    </cofactor>
    <text evidence="1">Binds 2 magnesium ions per subunit.</text>
</comment>
<evidence type="ECO:0000313" key="2">
    <source>
        <dbReference type="EMBL" id="SHJ04874.1"/>
    </source>
</evidence>
<keyword evidence="3" id="KW-1185">Reference proteome</keyword>
<feature type="binding site" evidence="1">
    <location>
        <position position="216"/>
    </location>
    <ligand>
        <name>Mg(2+)</name>
        <dbReference type="ChEBI" id="CHEBI:18420"/>
        <label>1</label>
    </ligand>
</feature>
<dbReference type="InterPro" id="IPR036705">
    <property type="entry name" value="Ribosyl_crysJ1_sf"/>
</dbReference>
<protein>
    <submittedName>
        <fullName evidence="2">ADP-ribosylglycohydrolase</fullName>
    </submittedName>
</protein>
<dbReference type="STRING" id="1118202.SAMN05443429_10853"/>
<dbReference type="EMBL" id="FQYI01000008">
    <property type="protein sequence ID" value="SHJ04874.1"/>
    <property type="molecule type" value="Genomic_DNA"/>
</dbReference>
<dbReference type="GO" id="GO:0046872">
    <property type="term" value="F:metal ion binding"/>
    <property type="evidence" value="ECO:0007669"/>
    <property type="project" value="UniProtKB-KW"/>
</dbReference>
<organism evidence="2 3">
    <name type="scientific">Cruoricaptor ignavus</name>
    <dbReference type="NCBI Taxonomy" id="1118202"/>
    <lineage>
        <taxon>Bacteria</taxon>
        <taxon>Pseudomonadati</taxon>
        <taxon>Bacteroidota</taxon>
        <taxon>Flavobacteriia</taxon>
        <taxon>Flavobacteriales</taxon>
        <taxon>Weeksellaceae</taxon>
        <taxon>Cruoricaptor</taxon>
    </lineage>
</organism>
<sequence length="259" mass="28133">MSNSTILGAIAGDIIGSVYERRNHKSKEFPLFDERAKFTDDSVMTLAVADALMHGKDIAETLKAYGRKYPDAGYGDRFSRWISSDEKTPYHSFGNGSAMRVSPVGFMVNSVAECLELARKTAEVSHNHPEGIKGAQAVSLAGFLAKNGATKNEIQEEIGERFGYDLNFTCDEIRPKYGFDVSCQGSVPQSLVAFLDGSSYEDTLRNAISIGGDSDTIACISGGIAAAFYGGIPGDIRKYALGKLPPELKDIVLEFEERF</sequence>
<name>A0A1M6G4P3_9FLAO</name>
<feature type="binding site" evidence="1">
    <location>
        <position position="39"/>
    </location>
    <ligand>
        <name>Mg(2+)</name>
        <dbReference type="ChEBI" id="CHEBI:18420"/>
        <label>1</label>
    </ligand>
</feature>
<dbReference type="InterPro" id="IPR005502">
    <property type="entry name" value="Ribosyl_crysJ1"/>
</dbReference>
<gene>
    <name evidence="2" type="ORF">SAMN05443429_10853</name>
</gene>
<feature type="binding site" evidence="1">
    <location>
        <position position="213"/>
    </location>
    <ligand>
        <name>Mg(2+)</name>
        <dbReference type="ChEBI" id="CHEBI:18420"/>
        <label>1</label>
    </ligand>
</feature>
<keyword evidence="1" id="KW-0460">Magnesium</keyword>
<dbReference type="SUPFAM" id="SSF101478">
    <property type="entry name" value="ADP-ribosylglycohydrolase"/>
    <property type="match status" value="1"/>
</dbReference>
<evidence type="ECO:0000313" key="3">
    <source>
        <dbReference type="Proteomes" id="UP000184335"/>
    </source>
</evidence>
<evidence type="ECO:0000256" key="1">
    <source>
        <dbReference type="PIRSR" id="PIRSR605502-1"/>
    </source>
</evidence>
<feature type="binding site" evidence="1">
    <location>
        <position position="41"/>
    </location>
    <ligand>
        <name>Mg(2+)</name>
        <dbReference type="ChEBI" id="CHEBI:18420"/>
        <label>1</label>
    </ligand>
</feature>
<proteinExistence type="predicted"/>
<reference evidence="2 3" key="1">
    <citation type="submission" date="2016-11" db="EMBL/GenBank/DDBJ databases">
        <authorList>
            <person name="Jaros S."/>
            <person name="Januszkiewicz K."/>
            <person name="Wedrychowicz H."/>
        </authorList>
    </citation>
    <scope>NUCLEOTIDE SEQUENCE [LARGE SCALE GENOMIC DNA]</scope>
    <source>
        <strain evidence="2 3">DSM 25479</strain>
    </source>
</reference>
<dbReference type="RefSeq" id="WP_221404002.1">
    <property type="nucleotide sequence ID" value="NZ_FQYI01000008.1"/>
</dbReference>
<feature type="binding site" evidence="1">
    <location>
        <position position="40"/>
    </location>
    <ligand>
        <name>Mg(2+)</name>
        <dbReference type="ChEBI" id="CHEBI:18420"/>
        <label>1</label>
    </ligand>
</feature>
<dbReference type="Gene3D" id="1.10.4080.10">
    <property type="entry name" value="ADP-ribosylation/Crystallin J1"/>
    <property type="match status" value="1"/>
</dbReference>
<keyword evidence="1" id="KW-0479">Metal-binding</keyword>
<dbReference type="InterPro" id="IPR050792">
    <property type="entry name" value="ADP-ribosylglycohydrolase"/>
</dbReference>